<dbReference type="GO" id="GO:0005975">
    <property type="term" value="P:carbohydrate metabolic process"/>
    <property type="evidence" value="ECO:0007669"/>
    <property type="project" value="InterPro"/>
</dbReference>
<dbReference type="KEGG" id="dog:HP555_08135"/>
<dbReference type="GO" id="GO:0005524">
    <property type="term" value="F:ATP binding"/>
    <property type="evidence" value="ECO:0007669"/>
    <property type="project" value="UniProtKB-UniRule"/>
</dbReference>
<keyword evidence="1" id="KW-0547">Nucleotide-binding</keyword>
<accession>A0A7T5VDD2</accession>
<dbReference type="Proteomes" id="UP000596092">
    <property type="component" value="Chromosome"/>
</dbReference>
<dbReference type="AlphaFoldDB" id="A0A7T5VDD2"/>
<dbReference type="InterPro" id="IPR011330">
    <property type="entry name" value="Glyco_hydro/deAcase_b/a-brl"/>
</dbReference>
<dbReference type="PANTHER" id="PTHR30292">
    <property type="entry name" value="UNCHARACTERIZED PROTEIN YBGL-RELATED"/>
    <property type="match status" value="1"/>
</dbReference>
<evidence type="ECO:0000313" key="3">
    <source>
        <dbReference type="Proteomes" id="UP000596092"/>
    </source>
</evidence>
<dbReference type="GO" id="GO:0017168">
    <property type="term" value="F:5-oxoprolinase (ATP-hydrolyzing) activity"/>
    <property type="evidence" value="ECO:0007669"/>
    <property type="project" value="UniProtKB-UniRule"/>
</dbReference>
<proteinExistence type="inferred from homology"/>
<keyword evidence="3" id="KW-1185">Reference proteome</keyword>
<evidence type="ECO:0000313" key="2">
    <source>
        <dbReference type="EMBL" id="QQG65835.1"/>
    </source>
</evidence>
<reference evidence="2 3" key="1">
    <citation type="submission" date="2020-05" db="EMBL/GenBank/DDBJ databases">
        <title>Complete genome of Desulfobulbus oligotrophicus.</title>
        <authorList>
            <person name="Podar M."/>
        </authorList>
    </citation>
    <scope>NUCLEOTIDE SEQUENCE [LARGE SCALE GENOMIC DNA]</scope>
    <source>
        <strain evidence="2 3">Prop6</strain>
    </source>
</reference>
<dbReference type="InterPro" id="IPR005501">
    <property type="entry name" value="LamB/YcsF/PxpA-like"/>
</dbReference>
<organism evidence="2 3">
    <name type="scientific">Desulfobulbus oligotrophicus</name>
    <dbReference type="NCBI Taxonomy" id="1909699"/>
    <lineage>
        <taxon>Bacteria</taxon>
        <taxon>Pseudomonadati</taxon>
        <taxon>Thermodesulfobacteriota</taxon>
        <taxon>Desulfobulbia</taxon>
        <taxon>Desulfobulbales</taxon>
        <taxon>Desulfobulbaceae</taxon>
        <taxon>Desulfobulbus</taxon>
    </lineage>
</organism>
<comment type="function">
    <text evidence="1">Catalyzes the cleavage of 5-oxoproline to form L-glutamate coupled to the hydrolysis of ATP to ADP and inorganic phosphate.</text>
</comment>
<dbReference type="EC" id="3.5.2.9" evidence="1"/>
<comment type="catalytic activity">
    <reaction evidence="1">
        <text>5-oxo-L-proline + ATP + 2 H2O = L-glutamate + ADP + phosphate + H(+)</text>
        <dbReference type="Rhea" id="RHEA:10348"/>
        <dbReference type="ChEBI" id="CHEBI:15377"/>
        <dbReference type="ChEBI" id="CHEBI:15378"/>
        <dbReference type="ChEBI" id="CHEBI:29985"/>
        <dbReference type="ChEBI" id="CHEBI:30616"/>
        <dbReference type="ChEBI" id="CHEBI:43474"/>
        <dbReference type="ChEBI" id="CHEBI:58402"/>
        <dbReference type="ChEBI" id="CHEBI:456216"/>
        <dbReference type="EC" id="3.5.2.9"/>
    </reaction>
</comment>
<dbReference type="Gene3D" id="3.20.20.370">
    <property type="entry name" value="Glycoside hydrolase/deacetylase"/>
    <property type="match status" value="1"/>
</dbReference>
<protein>
    <recommendedName>
        <fullName evidence="1">5-oxoprolinase subunit A</fullName>
        <shortName evidence="1">5-OPase subunit A</shortName>
        <ecNumber evidence="1">3.5.2.9</ecNumber>
    </recommendedName>
    <alternativeName>
        <fullName evidence="1">5-oxoprolinase (ATP-hydrolyzing) subunit A</fullName>
    </alternativeName>
</protein>
<dbReference type="NCBIfam" id="NF003814">
    <property type="entry name" value="PRK05406.1-3"/>
    <property type="match status" value="1"/>
</dbReference>
<comment type="subunit">
    <text evidence="1">Forms a complex composed of PxpA, PxpB and PxpC.</text>
</comment>
<gene>
    <name evidence="1" type="primary">pxpA</name>
    <name evidence="2" type="ORF">HP555_08135</name>
</gene>
<dbReference type="PANTHER" id="PTHR30292:SF0">
    <property type="entry name" value="5-OXOPROLINASE SUBUNIT A"/>
    <property type="match status" value="1"/>
</dbReference>
<dbReference type="NCBIfam" id="NF003816">
    <property type="entry name" value="PRK05406.1-5"/>
    <property type="match status" value="1"/>
</dbReference>
<dbReference type="SUPFAM" id="SSF88713">
    <property type="entry name" value="Glycoside hydrolase/deacetylase"/>
    <property type="match status" value="1"/>
</dbReference>
<dbReference type="RefSeq" id="WP_199261382.1">
    <property type="nucleotide sequence ID" value="NZ_CP054140.1"/>
</dbReference>
<comment type="similarity">
    <text evidence="1">Belongs to the LamB/PxpA family.</text>
</comment>
<dbReference type="CDD" id="cd10787">
    <property type="entry name" value="LamB_YcsF_like"/>
    <property type="match status" value="1"/>
</dbReference>
<keyword evidence="1" id="KW-0067">ATP-binding</keyword>
<dbReference type="HAMAP" id="MF_00691">
    <property type="entry name" value="PxpA"/>
    <property type="match status" value="1"/>
</dbReference>
<sequence>MHVDMNCDMGEGYGAYTLGKDSEIIGLISSVNIACGFHAGDPQVMAGTVRLARDHGVAVGAHPGFPDLLGFGRRNLACSPEEIDAYLTYQIGALQAFCTAHQCRLHHVKPHGALYNMAVGNEALVRAMAKTIARLDAGLRLVLLSGSDNTRMAALTEAEGVTAVFEAFPDRGYTAEGTLVPRRHPAAVLHDPEQVAARAVRMVTAGAVQTIDGTEISLSAQTLCVHGDNPNSVQIAQAMRQHLEAAGVSIRSM</sequence>
<dbReference type="EMBL" id="CP054140">
    <property type="protein sequence ID" value="QQG65835.1"/>
    <property type="molecule type" value="Genomic_DNA"/>
</dbReference>
<keyword evidence="1" id="KW-0378">Hydrolase</keyword>
<name>A0A7T5VDD2_9BACT</name>
<dbReference type="Pfam" id="PF03746">
    <property type="entry name" value="LamB_YcsF"/>
    <property type="match status" value="1"/>
</dbReference>
<evidence type="ECO:0000256" key="1">
    <source>
        <dbReference type="HAMAP-Rule" id="MF_00691"/>
    </source>
</evidence>